<dbReference type="EMBL" id="KZ826392">
    <property type="protein sequence ID" value="PYI02568.1"/>
    <property type="molecule type" value="Genomic_DNA"/>
</dbReference>
<keyword evidence="3" id="KW-1185">Reference proteome</keyword>
<gene>
    <name evidence="2" type="ORF">BO78DRAFT_422357</name>
</gene>
<dbReference type="Gene3D" id="1.10.1280.10">
    <property type="entry name" value="Di-copper center containing domain from catechol oxidase"/>
    <property type="match status" value="1"/>
</dbReference>
<dbReference type="InterPro" id="IPR008922">
    <property type="entry name" value="Di-copper_centre_dom_sf"/>
</dbReference>
<evidence type="ECO:0000256" key="1">
    <source>
        <dbReference type="SAM" id="MobiDB-lite"/>
    </source>
</evidence>
<dbReference type="AlphaFoldDB" id="A0A319E7I9"/>
<sequence>MSAAWQRHHPSNFAAFSGMPLGPHNMSDPSYDPDAHADHQMPFDVQSVPVAPRRVFDTEAWPLCYRYPDGE</sequence>
<accession>A0A319E7I9</accession>
<dbReference type="STRING" id="1448318.A0A319E7I9"/>
<evidence type="ECO:0000313" key="3">
    <source>
        <dbReference type="Proteomes" id="UP000248423"/>
    </source>
</evidence>
<dbReference type="VEuPathDB" id="FungiDB:BO78DRAFT_422357"/>
<feature type="region of interest" description="Disordered" evidence="1">
    <location>
        <begin position="16"/>
        <end position="39"/>
    </location>
</feature>
<organism evidence="2 3">
    <name type="scientific">Aspergillus sclerotiicarbonarius (strain CBS 121057 / IBT 28362)</name>
    <dbReference type="NCBI Taxonomy" id="1448318"/>
    <lineage>
        <taxon>Eukaryota</taxon>
        <taxon>Fungi</taxon>
        <taxon>Dikarya</taxon>
        <taxon>Ascomycota</taxon>
        <taxon>Pezizomycotina</taxon>
        <taxon>Eurotiomycetes</taxon>
        <taxon>Eurotiomycetidae</taxon>
        <taxon>Eurotiales</taxon>
        <taxon>Aspergillaceae</taxon>
        <taxon>Aspergillus</taxon>
        <taxon>Aspergillus subgen. Circumdati</taxon>
    </lineage>
</organism>
<dbReference type="Proteomes" id="UP000248423">
    <property type="component" value="Unassembled WGS sequence"/>
</dbReference>
<proteinExistence type="predicted"/>
<evidence type="ECO:0000313" key="2">
    <source>
        <dbReference type="EMBL" id="PYI02568.1"/>
    </source>
</evidence>
<protein>
    <submittedName>
        <fullName evidence="2">Uncharacterized protein</fullName>
    </submittedName>
</protein>
<name>A0A319E7I9_ASPSB</name>
<reference evidence="2 3" key="1">
    <citation type="submission" date="2018-02" db="EMBL/GenBank/DDBJ databases">
        <title>The genomes of Aspergillus section Nigri reveals drivers in fungal speciation.</title>
        <authorList>
            <consortium name="DOE Joint Genome Institute"/>
            <person name="Vesth T.C."/>
            <person name="Nybo J."/>
            <person name="Theobald S."/>
            <person name="Brandl J."/>
            <person name="Frisvad J.C."/>
            <person name="Nielsen K.F."/>
            <person name="Lyhne E.K."/>
            <person name="Kogle M.E."/>
            <person name="Kuo A."/>
            <person name="Riley R."/>
            <person name="Clum A."/>
            <person name="Nolan M."/>
            <person name="Lipzen A."/>
            <person name="Salamov A."/>
            <person name="Henrissat B."/>
            <person name="Wiebenga A."/>
            <person name="De vries R.P."/>
            <person name="Grigoriev I.V."/>
            <person name="Mortensen U.H."/>
            <person name="Andersen M.R."/>
            <person name="Baker S.E."/>
        </authorList>
    </citation>
    <scope>NUCLEOTIDE SEQUENCE [LARGE SCALE GENOMIC DNA]</scope>
    <source>
        <strain evidence="2 3">CBS 121057</strain>
    </source>
</reference>